<keyword evidence="13" id="KW-0508">mRNA splicing</keyword>
<keyword evidence="10" id="KW-0747">Spliceosome</keyword>
<evidence type="ECO:0000256" key="10">
    <source>
        <dbReference type="ARBA" id="ARBA00022728"/>
    </source>
</evidence>
<keyword evidence="6" id="KW-0150">Chloroplast</keyword>
<dbReference type="PROSITE" id="PS51358">
    <property type="entry name" value="NOP"/>
    <property type="match status" value="1"/>
</dbReference>
<dbReference type="InterPro" id="IPR019831">
    <property type="entry name" value="Mn/Fe_SOD_N"/>
</dbReference>
<dbReference type="Pfam" id="PF01798">
    <property type="entry name" value="Nop"/>
    <property type="match status" value="1"/>
</dbReference>
<dbReference type="InterPro" id="IPR042239">
    <property type="entry name" value="Nop_C"/>
</dbReference>
<evidence type="ECO:0000256" key="11">
    <source>
        <dbReference type="ARBA" id="ARBA00022884"/>
    </source>
</evidence>
<reference evidence="18" key="1">
    <citation type="submission" date="2020-06" db="EMBL/GenBank/DDBJ databases">
        <authorList>
            <person name="Li T."/>
            <person name="Hu X."/>
            <person name="Zhang T."/>
            <person name="Song X."/>
            <person name="Zhang H."/>
            <person name="Dai N."/>
            <person name="Sheng W."/>
            <person name="Hou X."/>
            <person name="Wei L."/>
        </authorList>
    </citation>
    <scope>NUCLEOTIDE SEQUENCE</scope>
    <source>
        <strain evidence="18">KEN1</strain>
        <tissue evidence="18">Leaf</tissue>
    </source>
</reference>
<protein>
    <recommendedName>
        <fullName evidence="5">superoxide dismutase</fullName>
        <ecNumber evidence="5">1.15.1.1</ecNumber>
    </recommendedName>
</protein>
<comment type="subcellular location">
    <subcellularLocation>
        <location evidence="1">Nucleus</location>
    </subcellularLocation>
    <subcellularLocation>
        <location evidence="2">Plastid</location>
        <location evidence="2">Chloroplast</location>
    </subcellularLocation>
</comment>
<evidence type="ECO:0000256" key="8">
    <source>
        <dbReference type="ARBA" id="ARBA00022664"/>
    </source>
</evidence>
<dbReference type="InterPro" id="IPR002687">
    <property type="entry name" value="Nop_dom"/>
</dbReference>
<dbReference type="SUPFAM" id="SSF54719">
    <property type="entry name" value="Fe,Mn superoxide dismutase (SOD), C-terminal domain"/>
    <property type="match status" value="1"/>
</dbReference>
<evidence type="ECO:0000256" key="15">
    <source>
        <dbReference type="ARBA" id="ARBA00023274"/>
    </source>
</evidence>
<evidence type="ECO:0000256" key="6">
    <source>
        <dbReference type="ARBA" id="ARBA00022528"/>
    </source>
</evidence>
<keyword evidence="14" id="KW-0539">Nucleus</keyword>
<dbReference type="InterPro" id="IPR036314">
    <property type="entry name" value="SOD_C_sf"/>
</dbReference>
<dbReference type="PROSITE" id="PS00088">
    <property type="entry name" value="SOD_MN"/>
    <property type="match status" value="1"/>
</dbReference>
<dbReference type="Pfam" id="PF09785">
    <property type="entry name" value="Prp31_C"/>
    <property type="match status" value="1"/>
</dbReference>
<evidence type="ECO:0000256" key="9">
    <source>
        <dbReference type="ARBA" id="ARBA00022723"/>
    </source>
</evidence>
<dbReference type="Pfam" id="PF00081">
    <property type="entry name" value="Sod_Fe_N"/>
    <property type="match status" value="1"/>
</dbReference>
<dbReference type="GO" id="GO:0009507">
    <property type="term" value="C:chloroplast"/>
    <property type="evidence" value="ECO:0007669"/>
    <property type="project" value="UniProtKB-SubCell"/>
</dbReference>
<comment type="similarity">
    <text evidence="3">Belongs to the PRP31 family.</text>
</comment>
<organism evidence="18">
    <name type="scientific">Sesamum latifolium</name>
    <dbReference type="NCBI Taxonomy" id="2727402"/>
    <lineage>
        <taxon>Eukaryota</taxon>
        <taxon>Viridiplantae</taxon>
        <taxon>Streptophyta</taxon>
        <taxon>Embryophyta</taxon>
        <taxon>Tracheophyta</taxon>
        <taxon>Spermatophyta</taxon>
        <taxon>Magnoliopsida</taxon>
        <taxon>eudicotyledons</taxon>
        <taxon>Gunneridae</taxon>
        <taxon>Pentapetalae</taxon>
        <taxon>asterids</taxon>
        <taxon>lamiids</taxon>
        <taxon>Lamiales</taxon>
        <taxon>Pedaliaceae</taxon>
        <taxon>Sesamum</taxon>
    </lineage>
</organism>
<dbReference type="Pfam" id="PF02777">
    <property type="entry name" value="Sod_Fe_C"/>
    <property type="match status" value="1"/>
</dbReference>
<dbReference type="InterPro" id="IPR036324">
    <property type="entry name" value="Mn/Fe_SOD_N_sf"/>
</dbReference>
<evidence type="ECO:0000256" key="12">
    <source>
        <dbReference type="ARBA" id="ARBA00023002"/>
    </source>
</evidence>
<dbReference type="InterPro" id="IPR036070">
    <property type="entry name" value="Nop_dom_sf"/>
</dbReference>
<dbReference type="PRINTS" id="PR01703">
    <property type="entry name" value="MNSODISMTASE"/>
</dbReference>
<keyword evidence="9" id="KW-0479">Metal-binding</keyword>
<dbReference type="GO" id="GO:0004784">
    <property type="term" value="F:superoxide dismutase activity"/>
    <property type="evidence" value="ECO:0007669"/>
    <property type="project" value="UniProtKB-EC"/>
</dbReference>
<dbReference type="GO" id="GO:0000244">
    <property type="term" value="P:spliceosomal tri-snRNP complex assembly"/>
    <property type="evidence" value="ECO:0007669"/>
    <property type="project" value="InterPro"/>
</dbReference>
<dbReference type="PANTHER" id="PTHR13904">
    <property type="entry name" value="PRE-MRNA SPLICING FACTOR PRP31"/>
    <property type="match status" value="1"/>
</dbReference>
<dbReference type="Gene3D" id="1.10.287.4070">
    <property type="match status" value="1"/>
</dbReference>
<accession>A0AAW2UV51</accession>
<evidence type="ECO:0000256" key="14">
    <source>
        <dbReference type="ARBA" id="ARBA00023242"/>
    </source>
</evidence>
<keyword evidence="15 18" id="KW-0687">Ribonucleoprotein</keyword>
<proteinExistence type="inferred from homology"/>
<dbReference type="Gene3D" id="1.10.246.90">
    <property type="entry name" value="Nop domain"/>
    <property type="match status" value="1"/>
</dbReference>
<dbReference type="SUPFAM" id="SSF46609">
    <property type="entry name" value="Fe,Mn superoxide dismutase (SOD), N-terminal domain"/>
    <property type="match status" value="1"/>
</dbReference>
<dbReference type="InterPro" id="IPR001189">
    <property type="entry name" value="Mn/Fe_SOD"/>
</dbReference>
<feature type="region of interest" description="Disordered" evidence="16">
    <location>
        <begin position="330"/>
        <end position="360"/>
    </location>
</feature>
<evidence type="ECO:0000313" key="18">
    <source>
        <dbReference type="EMBL" id="KAL0421345.1"/>
    </source>
</evidence>
<comment type="caution">
    <text evidence="18">The sequence shown here is derived from an EMBL/GenBank/DDBJ whole genome shotgun (WGS) entry which is preliminary data.</text>
</comment>
<dbReference type="InterPro" id="IPR012976">
    <property type="entry name" value="NOSIC"/>
</dbReference>
<dbReference type="SMART" id="SM00931">
    <property type="entry name" value="NOSIC"/>
    <property type="match status" value="1"/>
</dbReference>
<evidence type="ECO:0000256" key="16">
    <source>
        <dbReference type="SAM" id="MobiDB-lite"/>
    </source>
</evidence>
<evidence type="ECO:0000256" key="13">
    <source>
        <dbReference type="ARBA" id="ARBA00023187"/>
    </source>
</evidence>
<reference evidence="18" key="2">
    <citation type="journal article" date="2024" name="Plant">
        <title>Genomic evolution and insights into agronomic trait innovations of Sesamum species.</title>
        <authorList>
            <person name="Miao H."/>
            <person name="Wang L."/>
            <person name="Qu L."/>
            <person name="Liu H."/>
            <person name="Sun Y."/>
            <person name="Le M."/>
            <person name="Wang Q."/>
            <person name="Wei S."/>
            <person name="Zheng Y."/>
            <person name="Lin W."/>
            <person name="Duan Y."/>
            <person name="Cao H."/>
            <person name="Xiong S."/>
            <person name="Wang X."/>
            <person name="Wei L."/>
            <person name="Li C."/>
            <person name="Ma Q."/>
            <person name="Ju M."/>
            <person name="Zhao R."/>
            <person name="Li G."/>
            <person name="Mu C."/>
            <person name="Tian Q."/>
            <person name="Mei H."/>
            <person name="Zhang T."/>
            <person name="Gao T."/>
            <person name="Zhang H."/>
        </authorList>
    </citation>
    <scope>NUCLEOTIDE SEQUENCE</scope>
    <source>
        <strain evidence="18">KEN1</strain>
    </source>
</reference>
<dbReference type="InterPro" id="IPR019175">
    <property type="entry name" value="Prp31_C"/>
</dbReference>
<keyword evidence="12" id="KW-0560">Oxidoreductase</keyword>
<gene>
    <name evidence="18" type="ORF">Slati_3157400</name>
</gene>
<dbReference type="FunFam" id="1.10.246.90:FF:000002">
    <property type="entry name" value="U4/U6 small nuclear ribonucleoprotein Prp31"/>
    <property type="match status" value="1"/>
</dbReference>
<dbReference type="GO" id="GO:0046540">
    <property type="term" value="C:U4/U6 x U5 tri-snRNP complex"/>
    <property type="evidence" value="ECO:0007669"/>
    <property type="project" value="InterPro"/>
</dbReference>
<dbReference type="FunFam" id="1.10.287.4070:FF:000003">
    <property type="entry name" value="U4/U6 small nuclear ribonucleoprotein PRP31"/>
    <property type="match status" value="1"/>
</dbReference>
<dbReference type="PANTHER" id="PTHR13904:SF0">
    <property type="entry name" value="U4_U6 SMALL NUCLEAR RIBONUCLEOPROTEIN PRP31"/>
    <property type="match status" value="1"/>
</dbReference>
<evidence type="ECO:0000256" key="2">
    <source>
        <dbReference type="ARBA" id="ARBA00004229"/>
    </source>
</evidence>
<feature type="region of interest" description="Disordered" evidence="16">
    <location>
        <begin position="749"/>
        <end position="771"/>
    </location>
</feature>
<dbReference type="AlphaFoldDB" id="A0AAW2UV51"/>
<dbReference type="InterPro" id="IPR019832">
    <property type="entry name" value="Mn/Fe_SOD_C"/>
</dbReference>
<dbReference type="GO" id="GO:0046872">
    <property type="term" value="F:metal ion binding"/>
    <property type="evidence" value="ECO:0007669"/>
    <property type="project" value="UniProtKB-KW"/>
</dbReference>
<sequence>MATLNDSFLADLDELSDNEDDILDADNDNAEHMEEDIDGDLADIEALNYDDLDSVSKLQKTQRYTDIMQKVEDALEKGSDNSSQGLVLEDDPEYQLIVDCNALSVDIENEIVIIHNFIRDKYRLKFPELESLVHHPIDYARVVKKIGNEVDLTLVDLEGLLPSAIIMVVSVTASTTSGKPLPEDVLQKTIDACDRALALDSAKKKVLDFVESRMGYIAPNLSAIVGSAVAAKLMGTAGGLSALAKMPACNVQLLGAKRKNLAGFSTATSQFRVGYLEQTEIFQSTPPALRMRACRLLAAKSTLAARVDSTRGDPTGKTGRSFRAEIHKKIEKWQEPPPAKQPKPLPVPDSEPKKKRGGRRLRKMKERYAITDMRKLANRMQFGVPEESSLGDGLGEGYGMLGQAGSGKLRVSVGQSRLAAKVAKKFKERNYGSSGATSGLTSSLAFTPVQGIELSNPQANQLGGGTQSARLSNCWPLSSGVAVTDQPFKSLKGSFSVPHFGWAQRRDNLRNNRRVSKVVAYYGLKSPPYKLDALEPYMSQRTLEVHWGGHHRGYVDALNKQLEKNDVLYGCTMDELIKVTYNNGNPLPEFNNAAQVWNHDFFWESMQPGGGQMPTLSLLQQIEKDFASFANFKEKFIEAALTSFGSAWVWLVLKREKKCLAIVKTSNATNPLVWNDIPIINLDVWEHAYYLDYKNDKAKYVNTFMNHLVSWNAAAARMARAQAFVNLEGEMPESEPLLTENRYNRNELKLLQPDESAGARRLPEKSSLLEQ</sequence>
<dbReference type="EMBL" id="JACGWN010000011">
    <property type="protein sequence ID" value="KAL0421345.1"/>
    <property type="molecule type" value="Genomic_DNA"/>
</dbReference>
<keyword evidence="8" id="KW-0507">mRNA processing</keyword>
<name>A0AAW2UV51_9LAMI</name>
<dbReference type="FunFam" id="3.55.40.20:FF:000007">
    <property type="entry name" value="Superoxide dismutase"/>
    <property type="match status" value="1"/>
</dbReference>
<evidence type="ECO:0000256" key="7">
    <source>
        <dbReference type="ARBA" id="ARBA00022640"/>
    </source>
</evidence>
<feature type="compositionally biased region" description="Pro residues" evidence="16">
    <location>
        <begin position="335"/>
        <end position="349"/>
    </location>
</feature>
<comment type="similarity">
    <text evidence="4">Belongs to the iron/manganese superoxide dismutase family.</text>
</comment>
<dbReference type="GO" id="GO:0005687">
    <property type="term" value="C:U4 snRNP"/>
    <property type="evidence" value="ECO:0007669"/>
    <property type="project" value="TreeGrafter"/>
</dbReference>
<dbReference type="GO" id="GO:0003723">
    <property type="term" value="F:RNA binding"/>
    <property type="evidence" value="ECO:0007669"/>
    <property type="project" value="UniProtKB-KW"/>
</dbReference>
<keyword evidence="11" id="KW-0694">RNA-binding</keyword>
<evidence type="ECO:0000259" key="17">
    <source>
        <dbReference type="PROSITE" id="PS51358"/>
    </source>
</evidence>
<evidence type="ECO:0000256" key="3">
    <source>
        <dbReference type="ARBA" id="ARBA00005572"/>
    </source>
</evidence>
<dbReference type="InterPro" id="IPR019833">
    <property type="entry name" value="Mn/Fe_SOD_BS"/>
</dbReference>
<dbReference type="Gene3D" id="3.55.40.20">
    <property type="entry name" value="Iron/manganese superoxide dismutase, C-terminal domain"/>
    <property type="match status" value="1"/>
</dbReference>
<dbReference type="Gene3D" id="1.10.287.990">
    <property type="entry name" value="Fe,Mn superoxide dismutase (SOD) domain"/>
    <property type="match status" value="1"/>
</dbReference>
<evidence type="ECO:0000256" key="1">
    <source>
        <dbReference type="ARBA" id="ARBA00004123"/>
    </source>
</evidence>
<evidence type="ECO:0000256" key="4">
    <source>
        <dbReference type="ARBA" id="ARBA00008714"/>
    </source>
</evidence>
<dbReference type="GO" id="GO:0071011">
    <property type="term" value="C:precatalytic spliceosome"/>
    <property type="evidence" value="ECO:0007669"/>
    <property type="project" value="TreeGrafter"/>
</dbReference>
<keyword evidence="7" id="KW-0934">Plastid</keyword>
<dbReference type="InterPro" id="IPR027105">
    <property type="entry name" value="Prp31"/>
</dbReference>
<dbReference type="EC" id="1.15.1.1" evidence="5"/>
<feature type="domain" description="Nop" evidence="17">
    <location>
        <begin position="217"/>
        <end position="335"/>
    </location>
</feature>
<evidence type="ECO:0000256" key="5">
    <source>
        <dbReference type="ARBA" id="ARBA00012682"/>
    </source>
</evidence>
<dbReference type="SUPFAM" id="SSF89124">
    <property type="entry name" value="Nop domain"/>
    <property type="match status" value="1"/>
</dbReference>